<organism evidence="5 6">
    <name type="scientific">Pseudopithomyces chartarum</name>
    <dbReference type="NCBI Taxonomy" id="1892770"/>
    <lineage>
        <taxon>Eukaryota</taxon>
        <taxon>Fungi</taxon>
        <taxon>Dikarya</taxon>
        <taxon>Ascomycota</taxon>
        <taxon>Pezizomycotina</taxon>
        <taxon>Dothideomycetes</taxon>
        <taxon>Pleosporomycetidae</taxon>
        <taxon>Pleosporales</taxon>
        <taxon>Massarineae</taxon>
        <taxon>Didymosphaeriaceae</taxon>
        <taxon>Pseudopithomyces</taxon>
    </lineage>
</organism>
<dbReference type="AlphaFoldDB" id="A0AAN6LVC8"/>
<keyword evidence="6" id="KW-1185">Reference proteome</keyword>
<dbReference type="Gene3D" id="1.10.630.10">
    <property type="entry name" value="Cytochrome P450"/>
    <property type="match status" value="1"/>
</dbReference>
<comment type="similarity">
    <text evidence="2">Belongs to the cytochrome P450 family.</text>
</comment>
<dbReference type="PANTHER" id="PTHR24305:SF222">
    <property type="entry name" value="CYTOCHROME P450 MONOOXYGENASE STCS"/>
    <property type="match status" value="1"/>
</dbReference>
<evidence type="ECO:0008006" key="7">
    <source>
        <dbReference type="Google" id="ProtNLM"/>
    </source>
</evidence>
<dbReference type="SUPFAM" id="SSF48264">
    <property type="entry name" value="Cytochrome P450"/>
    <property type="match status" value="1"/>
</dbReference>
<proteinExistence type="inferred from homology"/>
<protein>
    <recommendedName>
        <fullName evidence="7">Cytochrome P450</fullName>
    </recommendedName>
</protein>
<sequence>MALFDVLPTFDLVLESILPYWRFLLLASIPFSVIYLYWRTARPRDVDIRLFSHFPQPEVADPKRGHWPWLEKIGGEGDPRRAFDEMLYEQCEKMGFPPVLLVDMRPVEKFLLLLIFDNEVAEQVTRPSKQFSTSMPKHPSIQTLAPLVGARSLVTTDGDEWKGLRKRILPGFQPSHLLTLVSPILDKTETFIDLMTQKASSGESFRLEDYTTNLVFDIIGLVTFNMDLNAQVEGHQSDVLLTYRALSQAFNKRPFGAKWWKIYFTKNEREIRRLDARLDTILKQEIKRQHEALLSGSSDLASRSVATLSLHDIPVLTPSILQQTSDTLRGFLFAGHDTTSILLQWLFYELHIHPSASATLAEELTSVFGPNPHPSSVISQLRGPNAHTLLSSLPFTDALIKETLRLHPPGTTARVAPMGSNTTLTLPNGDVLRIDGMCVSPRARIWLRLEILGAFSIL</sequence>
<dbReference type="EMBL" id="WVTA01000008">
    <property type="protein sequence ID" value="KAK3208157.1"/>
    <property type="molecule type" value="Genomic_DNA"/>
</dbReference>
<name>A0AAN6LVC8_9PLEO</name>
<dbReference type="PANTHER" id="PTHR24305">
    <property type="entry name" value="CYTOCHROME P450"/>
    <property type="match status" value="1"/>
</dbReference>
<dbReference type="GO" id="GO:0004497">
    <property type="term" value="F:monooxygenase activity"/>
    <property type="evidence" value="ECO:0007669"/>
    <property type="project" value="InterPro"/>
</dbReference>
<dbReference type="GO" id="GO:0005506">
    <property type="term" value="F:iron ion binding"/>
    <property type="evidence" value="ECO:0007669"/>
    <property type="project" value="InterPro"/>
</dbReference>
<dbReference type="InterPro" id="IPR036396">
    <property type="entry name" value="Cyt_P450_sf"/>
</dbReference>
<dbReference type="InterPro" id="IPR050121">
    <property type="entry name" value="Cytochrome_P450_monoxygenase"/>
</dbReference>
<dbReference type="PRINTS" id="PR00465">
    <property type="entry name" value="EP450IV"/>
</dbReference>
<dbReference type="InterPro" id="IPR002403">
    <property type="entry name" value="Cyt_P450_E_grp-IV"/>
</dbReference>
<gene>
    <name evidence="5" type="ORF">GRF29_96g1590521</name>
</gene>
<comment type="caution">
    <text evidence="5">The sequence shown here is derived from an EMBL/GenBank/DDBJ whole genome shotgun (WGS) entry which is preliminary data.</text>
</comment>
<dbReference type="PRINTS" id="PR00385">
    <property type="entry name" value="P450"/>
</dbReference>
<dbReference type="GO" id="GO:0020037">
    <property type="term" value="F:heme binding"/>
    <property type="evidence" value="ECO:0007669"/>
    <property type="project" value="InterPro"/>
</dbReference>
<reference evidence="5 6" key="1">
    <citation type="submission" date="2021-02" db="EMBL/GenBank/DDBJ databases">
        <title>Genome assembly of Pseudopithomyces chartarum.</title>
        <authorList>
            <person name="Jauregui R."/>
            <person name="Singh J."/>
            <person name="Voisey C."/>
        </authorList>
    </citation>
    <scope>NUCLEOTIDE SEQUENCE [LARGE SCALE GENOMIC DNA]</scope>
    <source>
        <strain evidence="5 6">AGR01</strain>
    </source>
</reference>
<dbReference type="Proteomes" id="UP001280581">
    <property type="component" value="Unassembled WGS sequence"/>
</dbReference>
<dbReference type="GO" id="GO:0016705">
    <property type="term" value="F:oxidoreductase activity, acting on paired donors, with incorporation or reduction of molecular oxygen"/>
    <property type="evidence" value="ECO:0007669"/>
    <property type="project" value="InterPro"/>
</dbReference>
<dbReference type="Pfam" id="PF00067">
    <property type="entry name" value="p450"/>
    <property type="match status" value="1"/>
</dbReference>
<keyword evidence="3" id="KW-0479">Metal-binding</keyword>
<evidence type="ECO:0000256" key="2">
    <source>
        <dbReference type="ARBA" id="ARBA00010617"/>
    </source>
</evidence>
<dbReference type="InterPro" id="IPR001128">
    <property type="entry name" value="Cyt_P450"/>
</dbReference>
<evidence type="ECO:0000256" key="1">
    <source>
        <dbReference type="ARBA" id="ARBA00001971"/>
    </source>
</evidence>
<evidence type="ECO:0000256" key="3">
    <source>
        <dbReference type="ARBA" id="ARBA00022723"/>
    </source>
</evidence>
<evidence type="ECO:0000256" key="4">
    <source>
        <dbReference type="ARBA" id="ARBA00023004"/>
    </source>
</evidence>
<evidence type="ECO:0000313" key="5">
    <source>
        <dbReference type="EMBL" id="KAK3208157.1"/>
    </source>
</evidence>
<comment type="cofactor">
    <cofactor evidence="1">
        <name>heme</name>
        <dbReference type="ChEBI" id="CHEBI:30413"/>
    </cofactor>
</comment>
<keyword evidence="4" id="KW-0408">Iron</keyword>
<accession>A0AAN6LVC8</accession>
<evidence type="ECO:0000313" key="6">
    <source>
        <dbReference type="Proteomes" id="UP001280581"/>
    </source>
</evidence>